<dbReference type="Proteomes" id="UP000075573">
    <property type="component" value="Unassembled WGS sequence"/>
</dbReference>
<comment type="caution">
    <text evidence="2">The sequence shown here is derived from an EMBL/GenBank/DDBJ whole genome shotgun (WGS) entry which is preliminary data.</text>
</comment>
<proteinExistence type="predicted"/>
<dbReference type="EMBL" id="LHZB01000118">
    <property type="protein sequence ID" value="KXV00102.1"/>
    <property type="molecule type" value="Genomic_DNA"/>
</dbReference>
<evidence type="ECO:0000256" key="1">
    <source>
        <dbReference type="SAM" id="MobiDB-lite"/>
    </source>
</evidence>
<feature type="region of interest" description="Disordered" evidence="1">
    <location>
        <begin position="81"/>
        <end position="107"/>
    </location>
</feature>
<evidence type="ECO:0000313" key="2">
    <source>
        <dbReference type="EMBL" id="KXV00102.1"/>
    </source>
</evidence>
<dbReference type="PATRIC" id="fig|442.7.peg.3391"/>
<name>A0A149QS15_9PROT</name>
<accession>A0A149QS15</accession>
<organism evidence="2 3">
    <name type="scientific">Gluconobacter potus</name>
    <dbReference type="NCBI Taxonomy" id="2724927"/>
    <lineage>
        <taxon>Bacteria</taxon>
        <taxon>Pseudomonadati</taxon>
        <taxon>Pseudomonadota</taxon>
        <taxon>Alphaproteobacteria</taxon>
        <taxon>Acetobacterales</taxon>
        <taxon>Acetobacteraceae</taxon>
        <taxon>Gluconobacter</taxon>
    </lineage>
</organism>
<evidence type="ECO:0000313" key="3">
    <source>
        <dbReference type="Proteomes" id="UP000075573"/>
    </source>
</evidence>
<protein>
    <submittedName>
        <fullName evidence="2">Uncharacterized protein</fullName>
    </submittedName>
</protein>
<gene>
    <name evidence="2" type="ORF">AD929_12845</name>
</gene>
<sequence length="107" mass="11438">MQEYEVCMTATTEGGLQDLPDLDLDCTILATATNDVVRVSLPFRPRTSATVSRTVRLNTSAGQGEVKAIFNHGTRFAGYLSLPASGSPEMEDRGPDTPDAGLRGPRP</sequence>
<dbReference type="AlphaFoldDB" id="A0A149QS15"/>
<reference evidence="2 3" key="1">
    <citation type="submission" date="2015-06" db="EMBL/GenBank/DDBJ databases">
        <title>Improved classification and identification of acetic acid bacteria using matrix-assisted laser desorption/ionization time-of-flight mass spectrometry; Gluconobacter nephelii and Gluconobacter uchimurae are later heterotypic synonyms of Gluconobacter japonicus and Gluconobacter oxydans, respectively.</title>
        <authorList>
            <person name="Li L."/>
            <person name="Cleenwerck I."/>
            <person name="De Vuyst L."/>
            <person name="Vandamme P."/>
        </authorList>
    </citation>
    <scope>NUCLEOTIDE SEQUENCE [LARGE SCALE GENOMIC DNA]</scope>
    <source>
        <strain evidence="2 3">LMG 1764</strain>
    </source>
</reference>